<keyword evidence="3" id="KW-1185">Reference proteome</keyword>
<dbReference type="EMBL" id="CP110821">
    <property type="protein sequence ID" value="WPX97430.1"/>
    <property type="molecule type" value="Genomic_DNA"/>
</dbReference>
<evidence type="ECO:0000259" key="1">
    <source>
        <dbReference type="Pfam" id="PF01850"/>
    </source>
</evidence>
<dbReference type="Proteomes" id="UP001327219">
    <property type="component" value="Plasmid unnamed1"/>
</dbReference>
<feature type="domain" description="PIN" evidence="1">
    <location>
        <begin position="7"/>
        <end position="119"/>
    </location>
</feature>
<protein>
    <submittedName>
        <fullName evidence="2">Type II toxin-antitoxin system VapC family toxin</fullName>
    </submittedName>
</protein>
<dbReference type="SUPFAM" id="SSF88723">
    <property type="entry name" value="PIN domain-like"/>
    <property type="match status" value="1"/>
</dbReference>
<dbReference type="InterPro" id="IPR029060">
    <property type="entry name" value="PIN-like_dom_sf"/>
</dbReference>
<dbReference type="CDD" id="cd18682">
    <property type="entry name" value="PIN_VapC-like"/>
    <property type="match status" value="1"/>
</dbReference>
<name>A0ABZ0UTM5_9RICK</name>
<evidence type="ECO:0000313" key="2">
    <source>
        <dbReference type="EMBL" id="WPX97430.1"/>
    </source>
</evidence>
<keyword evidence="2" id="KW-0614">Plasmid</keyword>
<dbReference type="Pfam" id="PF01850">
    <property type="entry name" value="PIN"/>
    <property type="match status" value="1"/>
</dbReference>
<sequence length="130" mass="14321">MKKMNKVILDASAFLALVNNEAGKDVVEPLLPYSIMSSVNISEVVSELNSKLSLPIEHIQKILCLIPEVYQFDKNLAIQAGLLKKSVTHLGLSLGDRACLALADHLTLPVYTADKAWSKLHTDIIITQIR</sequence>
<dbReference type="Gene3D" id="3.40.50.1010">
    <property type="entry name" value="5'-nuclease"/>
    <property type="match status" value="1"/>
</dbReference>
<accession>A0ABZ0UTM5</accession>
<proteinExistence type="predicted"/>
<evidence type="ECO:0000313" key="3">
    <source>
        <dbReference type="Proteomes" id="UP001327219"/>
    </source>
</evidence>
<geneLocation type="plasmid" evidence="2 3">
    <name>unnamed1</name>
</geneLocation>
<gene>
    <name evidence="2" type="ORF">Bandiella_01584</name>
</gene>
<organism evidence="2 3">
    <name type="scientific">Candidatus Bandiella euplotis</name>
    <dbReference type="NCBI Taxonomy" id="1664265"/>
    <lineage>
        <taxon>Bacteria</taxon>
        <taxon>Pseudomonadati</taxon>
        <taxon>Pseudomonadota</taxon>
        <taxon>Alphaproteobacteria</taxon>
        <taxon>Rickettsiales</taxon>
        <taxon>Candidatus Midichloriaceae</taxon>
        <taxon>Candidatus Bandiella</taxon>
    </lineage>
</organism>
<reference evidence="2 3" key="1">
    <citation type="submission" date="2022-11" db="EMBL/GenBank/DDBJ databases">
        <title>Host association and intracellularity evolved multiple times independently in the Rickettsiales.</title>
        <authorList>
            <person name="Castelli M."/>
            <person name="Nardi T."/>
            <person name="Gammuto L."/>
            <person name="Bellinzona G."/>
            <person name="Sabaneyeva E."/>
            <person name="Potekhin A."/>
            <person name="Serra V."/>
            <person name="Petroni G."/>
            <person name="Sassera D."/>
        </authorList>
    </citation>
    <scope>NUCLEOTIDE SEQUENCE [LARGE SCALE GENOMIC DNA]</scope>
    <source>
        <strain evidence="2 3">NDG2</strain>
        <plasmid evidence="2 3">unnamed1</plasmid>
    </source>
</reference>
<dbReference type="InterPro" id="IPR002716">
    <property type="entry name" value="PIN_dom"/>
</dbReference>